<keyword evidence="5" id="KW-0378">Hydrolase</keyword>
<dbReference type="Proteomes" id="UP000238762">
    <property type="component" value="Unassembled WGS sequence"/>
</dbReference>
<dbReference type="InterPro" id="IPR001264">
    <property type="entry name" value="Glyco_trans_51"/>
</dbReference>
<dbReference type="InterPro" id="IPR001460">
    <property type="entry name" value="PCN-bd_Tpept"/>
</dbReference>
<accession>A0A2T1C933</accession>
<keyword evidence="1" id="KW-0121">Carboxypeptidase</keyword>
<dbReference type="GO" id="GO:0008955">
    <property type="term" value="F:peptidoglycan glycosyltransferase activity"/>
    <property type="evidence" value="ECO:0007669"/>
    <property type="project" value="UniProtKB-EC"/>
</dbReference>
<evidence type="ECO:0000256" key="3">
    <source>
        <dbReference type="ARBA" id="ARBA00022676"/>
    </source>
</evidence>
<evidence type="ECO:0000256" key="5">
    <source>
        <dbReference type="ARBA" id="ARBA00022801"/>
    </source>
</evidence>
<sequence length="750" mass="82440">MTNPQPPNSSKTILGQITQAVHTIQAKANFSQLVLKPNARVPELRIQETDTPQPQVYPLLGDKYVVGRSSRSCDIVVRNPVVSQIHFSVQREGKRAFTIKDENSTNGIYIGRRRISSLPLRHGDNFTLGPPELAAAVKVKYHNPPSWYKKLFGYTLYGIGGVTALIAGAIAIASAPVSVKPLKDATGPVVIYSRDLEAPLRQPRNQAHVDMTSLKEFSPYLPQSLMASEDARFNWHFGVDPIGTLRAILINTRKGEVRQGGSTLTQQVARSLFRDYVGTEDSIDRKVKEAIVAIKLESFYSKDDILLTYLNRVYLGEEIFGFEDAARQYFGKSAKDLTFSESATLVGILPAPNAFNPCASPEKALERRNLVIERTLGLGWVTTEEARQARRSRIDVKAGACDAIKRTQAPYFYSYVFAEMEQILGEELAKEGNFIVETGLDLNWQKQAEQNLRNSISTNGKNFRYSEGALVTLDANTGEIRAMVGGTNFQKSQFNRATKAKRQPGSTFKLFTYTSAIERGISPGKSYSCAPLTWQGQAYKGCERANTPAVTMADGLALSENAVALRVAQDVGLDRVVEMAQRLGVQSPLKSVPGLVLGQSEVNVLEITGAYGAVANRGVWNRPHAIRRIYDSSQCRDRSKPQTCVVVYAADKDETVPKRVLNADTAVTMTTMLQGVVQRGTGRGAAIGLGEEAGKTGTTNRGVDLWFVGFVPSERLVTGIWLGNDDNSPTRGSSAQSARLWGDYMRQILR</sequence>
<dbReference type="GO" id="GO:0008658">
    <property type="term" value="F:penicillin binding"/>
    <property type="evidence" value="ECO:0007669"/>
    <property type="project" value="InterPro"/>
</dbReference>
<dbReference type="SUPFAM" id="SSF49879">
    <property type="entry name" value="SMAD/FHA domain"/>
    <property type="match status" value="1"/>
</dbReference>
<keyword evidence="3" id="KW-0328">Glycosyltransferase</keyword>
<evidence type="ECO:0000256" key="7">
    <source>
        <dbReference type="ARBA" id="ARBA00034000"/>
    </source>
</evidence>
<proteinExistence type="predicted"/>
<dbReference type="PANTHER" id="PTHR32282:SF31">
    <property type="entry name" value="PEPTIDOGLYCAN GLYCOSYLTRANSFERASE"/>
    <property type="match status" value="1"/>
</dbReference>
<dbReference type="InterPro" id="IPR023346">
    <property type="entry name" value="Lysozyme-like_dom_sf"/>
</dbReference>
<name>A0A2T1C933_9CYAN</name>
<keyword evidence="4" id="KW-0808">Transferase</keyword>
<keyword evidence="9" id="KW-0472">Membrane</keyword>
<feature type="transmembrane region" description="Helical" evidence="9">
    <location>
        <begin position="151"/>
        <end position="173"/>
    </location>
</feature>
<dbReference type="SMART" id="SM00240">
    <property type="entry name" value="FHA"/>
    <property type="match status" value="1"/>
</dbReference>
<dbReference type="GO" id="GO:0009252">
    <property type="term" value="P:peptidoglycan biosynthetic process"/>
    <property type="evidence" value="ECO:0007669"/>
    <property type="project" value="TreeGrafter"/>
</dbReference>
<dbReference type="OrthoDB" id="9766909at2"/>
<evidence type="ECO:0000313" key="12">
    <source>
        <dbReference type="Proteomes" id="UP000238762"/>
    </source>
</evidence>
<protein>
    <submittedName>
        <fullName evidence="11">Penicillin-binding protein</fullName>
    </submittedName>
</protein>
<dbReference type="Gene3D" id="2.60.200.20">
    <property type="match status" value="1"/>
</dbReference>
<dbReference type="Pfam" id="PF00905">
    <property type="entry name" value="Transpeptidase"/>
    <property type="match status" value="1"/>
</dbReference>
<keyword evidence="9" id="KW-1133">Transmembrane helix</keyword>
<dbReference type="PROSITE" id="PS50006">
    <property type="entry name" value="FHA_DOMAIN"/>
    <property type="match status" value="1"/>
</dbReference>
<dbReference type="SUPFAM" id="SSF56601">
    <property type="entry name" value="beta-lactamase/transpeptidase-like"/>
    <property type="match status" value="1"/>
</dbReference>
<evidence type="ECO:0000256" key="2">
    <source>
        <dbReference type="ARBA" id="ARBA00022670"/>
    </source>
</evidence>
<comment type="caution">
    <text evidence="11">The sequence shown here is derived from an EMBL/GenBank/DDBJ whole genome shotgun (WGS) entry which is preliminary data.</text>
</comment>
<reference evidence="11 12" key="2">
    <citation type="submission" date="2018-03" db="EMBL/GenBank/DDBJ databases">
        <title>The ancient ancestry and fast evolution of plastids.</title>
        <authorList>
            <person name="Moore K.R."/>
            <person name="Magnabosco C."/>
            <person name="Momper L."/>
            <person name="Gold D.A."/>
            <person name="Bosak T."/>
            <person name="Fournier G.P."/>
        </authorList>
    </citation>
    <scope>NUCLEOTIDE SEQUENCE [LARGE SCALE GENOMIC DNA]</scope>
    <source>
        <strain evidence="11 12">CCAP 1448/3</strain>
    </source>
</reference>
<dbReference type="GO" id="GO:0006508">
    <property type="term" value="P:proteolysis"/>
    <property type="evidence" value="ECO:0007669"/>
    <property type="project" value="UniProtKB-KW"/>
</dbReference>
<dbReference type="RefSeq" id="WP_106287020.1">
    <property type="nucleotide sequence ID" value="NZ_CAWNTC010000151.1"/>
</dbReference>
<gene>
    <name evidence="11" type="ORF">C7B64_02160</name>
</gene>
<evidence type="ECO:0000259" key="10">
    <source>
        <dbReference type="PROSITE" id="PS50006"/>
    </source>
</evidence>
<dbReference type="Gene3D" id="3.40.710.10">
    <property type="entry name" value="DD-peptidase/beta-lactamase superfamily"/>
    <property type="match status" value="1"/>
</dbReference>
<dbReference type="EMBL" id="PVWJ01000007">
    <property type="protein sequence ID" value="PSB04785.1"/>
    <property type="molecule type" value="Genomic_DNA"/>
</dbReference>
<keyword evidence="9" id="KW-0812">Transmembrane</keyword>
<dbReference type="PANTHER" id="PTHR32282">
    <property type="entry name" value="BINDING PROTEIN TRANSPEPTIDASE, PUTATIVE-RELATED"/>
    <property type="match status" value="1"/>
</dbReference>
<dbReference type="GO" id="GO:0009002">
    <property type="term" value="F:serine-type D-Ala-D-Ala carboxypeptidase activity"/>
    <property type="evidence" value="ECO:0007669"/>
    <property type="project" value="UniProtKB-EC"/>
</dbReference>
<keyword evidence="12" id="KW-1185">Reference proteome</keyword>
<dbReference type="Gene3D" id="1.10.3810.10">
    <property type="entry name" value="Biosynthetic peptidoglycan transglycosylase-like"/>
    <property type="match status" value="1"/>
</dbReference>
<keyword evidence="6" id="KW-0511">Multifunctional enzyme</keyword>
<dbReference type="AlphaFoldDB" id="A0A2T1C933"/>
<feature type="domain" description="FHA" evidence="10">
    <location>
        <begin position="64"/>
        <end position="115"/>
    </location>
</feature>
<evidence type="ECO:0000256" key="1">
    <source>
        <dbReference type="ARBA" id="ARBA00022645"/>
    </source>
</evidence>
<dbReference type="GO" id="GO:0030288">
    <property type="term" value="C:outer membrane-bounded periplasmic space"/>
    <property type="evidence" value="ECO:0007669"/>
    <property type="project" value="TreeGrafter"/>
</dbReference>
<evidence type="ECO:0000256" key="4">
    <source>
        <dbReference type="ARBA" id="ARBA00022679"/>
    </source>
</evidence>
<evidence type="ECO:0000256" key="9">
    <source>
        <dbReference type="SAM" id="Phobius"/>
    </source>
</evidence>
<evidence type="ECO:0000256" key="6">
    <source>
        <dbReference type="ARBA" id="ARBA00023268"/>
    </source>
</evidence>
<dbReference type="CDD" id="cd00060">
    <property type="entry name" value="FHA"/>
    <property type="match status" value="1"/>
</dbReference>
<dbReference type="NCBIfam" id="TIGR02074">
    <property type="entry name" value="PBP_1a_fam"/>
    <property type="match status" value="1"/>
</dbReference>
<comment type="catalytic activity">
    <reaction evidence="8">
        <text>[GlcNAc-(1-&gt;4)-Mur2Ac(oyl-L-Ala-gamma-D-Glu-L-Lys-D-Ala-D-Ala)](n)-di-trans,octa-cis-undecaprenyl diphosphate + beta-D-GlcNAc-(1-&gt;4)-Mur2Ac(oyl-L-Ala-gamma-D-Glu-L-Lys-D-Ala-D-Ala)-di-trans,octa-cis-undecaprenyl diphosphate = [GlcNAc-(1-&gt;4)-Mur2Ac(oyl-L-Ala-gamma-D-Glu-L-Lys-D-Ala-D-Ala)](n+1)-di-trans,octa-cis-undecaprenyl diphosphate + di-trans,octa-cis-undecaprenyl diphosphate + H(+)</text>
        <dbReference type="Rhea" id="RHEA:23708"/>
        <dbReference type="Rhea" id="RHEA-COMP:9602"/>
        <dbReference type="Rhea" id="RHEA-COMP:9603"/>
        <dbReference type="ChEBI" id="CHEBI:15378"/>
        <dbReference type="ChEBI" id="CHEBI:58405"/>
        <dbReference type="ChEBI" id="CHEBI:60033"/>
        <dbReference type="ChEBI" id="CHEBI:78435"/>
        <dbReference type="EC" id="2.4.99.28"/>
    </reaction>
</comment>
<evidence type="ECO:0000256" key="8">
    <source>
        <dbReference type="ARBA" id="ARBA00049902"/>
    </source>
</evidence>
<evidence type="ECO:0000313" key="11">
    <source>
        <dbReference type="EMBL" id="PSB04785.1"/>
    </source>
</evidence>
<dbReference type="InterPro" id="IPR036950">
    <property type="entry name" value="PBP_transglycosylase"/>
</dbReference>
<dbReference type="InterPro" id="IPR050396">
    <property type="entry name" value="Glycosyltr_51/Transpeptidase"/>
</dbReference>
<dbReference type="InterPro" id="IPR000253">
    <property type="entry name" value="FHA_dom"/>
</dbReference>
<dbReference type="Pfam" id="PF00912">
    <property type="entry name" value="Transgly"/>
    <property type="match status" value="1"/>
</dbReference>
<dbReference type="InterPro" id="IPR008984">
    <property type="entry name" value="SMAD_FHA_dom_sf"/>
</dbReference>
<comment type="catalytic activity">
    <reaction evidence="7">
        <text>Preferential cleavage: (Ac)2-L-Lys-D-Ala-|-D-Ala. Also transpeptidation of peptidyl-alanyl moieties that are N-acyl substituents of D-alanine.</text>
        <dbReference type="EC" id="3.4.16.4"/>
    </reaction>
</comment>
<organism evidence="11 12">
    <name type="scientific">Merismopedia glauca CCAP 1448/3</name>
    <dbReference type="NCBI Taxonomy" id="1296344"/>
    <lineage>
        <taxon>Bacteria</taxon>
        <taxon>Bacillati</taxon>
        <taxon>Cyanobacteriota</taxon>
        <taxon>Cyanophyceae</taxon>
        <taxon>Synechococcales</taxon>
        <taxon>Merismopediaceae</taxon>
        <taxon>Merismopedia</taxon>
    </lineage>
</organism>
<dbReference type="SUPFAM" id="SSF53955">
    <property type="entry name" value="Lysozyme-like"/>
    <property type="match status" value="1"/>
</dbReference>
<reference evidence="11 12" key="1">
    <citation type="submission" date="2018-02" db="EMBL/GenBank/DDBJ databases">
        <authorList>
            <person name="Cohen D.B."/>
            <person name="Kent A.D."/>
        </authorList>
    </citation>
    <scope>NUCLEOTIDE SEQUENCE [LARGE SCALE GENOMIC DNA]</scope>
    <source>
        <strain evidence="11 12">CCAP 1448/3</strain>
    </source>
</reference>
<dbReference type="InterPro" id="IPR012338">
    <property type="entry name" value="Beta-lactam/transpept-like"/>
</dbReference>
<dbReference type="Pfam" id="PF00498">
    <property type="entry name" value="FHA"/>
    <property type="match status" value="1"/>
</dbReference>
<keyword evidence="2" id="KW-0645">Protease</keyword>